<dbReference type="SUPFAM" id="SSF48317">
    <property type="entry name" value="Acid phosphatase/Vanadium-dependent haloperoxidase"/>
    <property type="match status" value="1"/>
</dbReference>
<dbReference type="Pfam" id="PF01569">
    <property type="entry name" value="PAP2"/>
    <property type="match status" value="1"/>
</dbReference>
<evidence type="ECO:0000259" key="1">
    <source>
        <dbReference type="SMART" id="SM00014"/>
    </source>
</evidence>
<dbReference type="CDD" id="cd03394">
    <property type="entry name" value="PAP2_like_5"/>
    <property type="match status" value="1"/>
</dbReference>
<dbReference type="EMBL" id="MLJW01000016">
    <property type="protein sequence ID" value="OIR12916.1"/>
    <property type="molecule type" value="Genomic_DNA"/>
</dbReference>
<sequence>MIKTFLSFFIVAVFNFNSFGQNFDINLLQKINTANPSPFWINATNSAYPITIGVQGGLMVYDYFKSDSTRGMIPKHIGEKLVVLVFTEGFKYLINRPRPYTSYPGLIYPYDNSETALSFPSGHTSLAFNTAATLSIRFHKWYITAPAYLWASCVGYSRLKLGEHYPTDVLAGAAIGIGSAYLVDWLNKKLFLNKKKKSKSL</sequence>
<accession>A0A1J5TGT3</accession>
<dbReference type="Gene3D" id="1.20.144.10">
    <property type="entry name" value="Phosphatidic acid phosphatase type 2/haloperoxidase"/>
    <property type="match status" value="1"/>
</dbReference>
<dbReference type="InterPro" id="IPR000326">
    <property type="entry name" value="PAP2/HPO"/>
</dbReference>
<dbReference type="PANTHER" id="PTHR14969:SF13">
    <property type="entry name" value="AT30094P"/>
    <property type="match status" value="1"/>
</dbReference>
<feature type="domain" description="Phosphatidic acid phosphatase type 2/haloperoxidase" evidence="1">
    <location>
        <begin position="72"/>
        <end position="184"/>
    </location>
</feature>
<dbReference type="InterPro" id="IPR036938">
    <property type="entry name" value="PAP2/HPO_sf"/>
</dbReference>
<protein>
    <submittedName>
        <fullName evidence="2">Phosphatidylglycerophosphatase B</fullName>
    </submittedName>
</protein>
<reference evidence="2" key="1">
    <citation type="submission" date="2016-10" db="EMBL/GenBank/DDBJ databases">
        <title>Sequence of Gallionella enrichment culture.</title>
        <authorList>
            <person name="Poehlein A."/>
            <person name="Muehling M."/>
            <person name="Daniel R."/>
        </authorList>
    </citation>
    <scope>NUCLEOTIDE SEQUENCE</scope>
</reference>
<dbReference type="PANTHER" id="PTHR14969">
    <property type="entry name" value="SPHINGOSINE-1-PHOSPHATE PHOSPHOHYDROLASE"/>
    <property type="match status" value="1"/>
</dbReference>
<gene>
    <name evidence="2" type="ORF">GALL_59840</name>
</gene>
<name>A0A1J5TGT3_9ZZZZ</name>
<comment type="caution">
    <text evidence="2">The sequence shown here is derived from an EMBL/GenBank/DDBJ whole genome shotgun (WGS) entry which is preliminary data.</text>
</comment>
<dbReference type="AlphaFoldDB" id="A0A1J5TGT3"/>
<dbReference type="SMART" id="SM00014">
    <property type="entry name" value="acidPPc"/>
    <property type="match status" value="1"/>
</dbReference>
<proteinExistence type="predicted"/>
<organism evidence="2">
    <name type="scientific">mine drainage metagenome</name>
    <dbReference type="NCBI Taxonomy" id="410659"/>
    <lineage>
        <taxon>unclassified sequences</taxon>
        <taxon>metagenomes</taxon>
        <taxon>ecological metagenomes</taxon>
    </lineage>
</organism>
<evidence type="ECO:0000313" key="2">
    <source>
        <dbReference type="EMBL" id="OIR12916.1"/>
    </source>
</evidence>